<dbReference type="Proteomes" id="UP000521748">
    <property type="component" value="Unassembled WGS sequence"/>
</dbReference>
<dbReference type="InterPro" id="IPR036390">
    <property type="entry name" value="WH_DNA-bd_sf"/>
</dbReference>
<dbReference type="AlphaFoldDB" id="A0A7Y9LSP8"/>
<evidence type="ECO:0000313" key="3">
    <source>
        <dbReference type="Proteomes" id="UP000521748"/>
    </source>
</evidence>
<dbReference type="Pfam" id="PF01047">
    <property type="entry name" value="MarR"/>
    <property type="match status" value="1"/>
</dbReference>
<accession>A0A7Y9LSP8</accession>
<dbReference type="InterPro" id="IPR039422">
    <property type="entry name" value="MarR/SlyA-like"/>
</dbReference>
<dbReference type="PANTHER" id="PTHR33164:SF43">
    <property type="entry name" value="HTH-TYPE TRANSCRIPTIONAL REPRESSOR YETL"/>
    <property type="match status" value="1"/>
</dbReference>
<dbReference type="EMBL" id="JACBYQ010000001">
    <property type="protein sequence ID" value="NYE94902.1"/>
    <property type="molecule type" value="Genomic_DNA"/>
</dbReference>
<sequence length="150" mass="16709">MTEQPRRSLLYEVWLLSTSIQMILDRLGAPLQISADETAVLATLRFNGGLSQKKISELTSLRRSTLSMMLGRLEKSGLASKAKNPADARSRIFSITEEGGRSLERLVEGIFRIEDAYAEQSGIAALTSIEEVQRMRERILRIGEEQVGKA</sequence>
<evidence type="ECO:0000259" key="1">
    <source>
        <dbReference type="PROSITE" id="PS50995"/>
    </source>
</evidence>
<dbReference type="SMART" id="SM00347">
    <property type="entry name" value="HTH_MARR"/>
    <property type="match status" value="1"/>
</dbReference>
<feature type="domain" description="HTH marR-type" evidence="1">
    <location>
        <begin position="6"/>
        <end position="144"/>
    </location>
</feature>
<evidence type="ECO:0000313" key="2">
    <source>
        <dbReference type="EMBL" id="NYE94902.1"/>
    </source>
</evidence>
<dbReference type="GO" id="GO:0006950">
    <property type="term" value="P:response to stress"/>
    <property type="evidence" value="ECO:0007669"/>
    <property type="project" value="TreeGrafter"/>
</dbReference>
<gene>
    <name evidence="2" type="ORF">FHU41_001123</name>
</gene>
<dbReference type="PANTHER" id="PTHR33164">
    <property type="entry name" value="TRANSCRIPTIONAL REGULATOR, MARR FAMILY"/>
    <property type="match status" value="1"/>
</dbReference>
<dbReference type="SUPFAM" id="SSF46785">
    <property type="entry name" value="Winged helix' DNA-binding domain"/>
    <property type="match status" value="1"/>
</dbReference>
<proteinExistence type="predicted"/>
<keyword evidence="2" id="KW-0238">DNA-binding</keyword>
<dbReference type="InterPro" id="IPR036388">
    <property type="entry name" value="WH-like_DNA-bd_sf"/>
</dbReference>
<reference evidence="2 3" key="1">
    <citation type="submission" date="2020-07" db="EMBL/GenBank/DDBJ databases">
        <title>Sequencing the genomes of 1000 actinobacteria strains.</title>
        <authorList>
            <person name="Klenk H.-P."/>
        </authorList>
    </citation>
    <scope>NUCLEOTIDE SEQUENCE [LARGE SCALE GENOMIC DNA]</scope>
    <source>
        <strain evidence="2 3">DSM 102047</strain>
    </source>
</reference>
<keyword evidence="3" id="KW-1185">Reference proteome</keyword>
<organism evidence="2 3">
    <name type="scientific">Psychromicrobium silvestre</name>
    <dbReference type="NCBI Taxonomy" id="1645614"/>
    <lineage>
        <taxon>Bacteria</taxon>
        <taxon>Bacillati</taxon>
        <taxon>Actinomycetota</taxon>
        <taxon>Actinomycetes</taxon>
        <taxon>Micrococcales</taxon>
        <taxon>Micrococcaceae</taxon>
        <taxon>Psychromicrobium</taxon>
    </lineage>
</organism>
<name>A0A7Y9LSP8_9MICC</name>
<comment type="caution">
    <text evidence="2">The sequence shown here is derived from an EMBL/GenBank/DDBJ whole genome shotgun (WGS) entry which is preliminary data.</text>
</comment>
<dbReference type="InterPro" id="IPR000835">
    <property type="entry name" value="HTH_MarR-typ"/>
</dbReference>
<dbReference type="GO" id="GO:0003677">
    <property type="term" value="F:DNA binding"/>
    <property type="evidence" value="ECO:0007669"/>
    <property type="project" value="UniProtKB-KW"/>
</dbReference>
<dbReference type="GO" id="GO:0003700">
    <property type="term" value="F:DNA-binding transcription factor activity"/>
    <property type="evidence" value="ECO:0007669"/>
    <property type="project" value="InterPro"/>
</dbReference>
<dbReference type="PROSITE" id="PS50995">
    <property type="entry name" value="HTH_MARR_2"/>
    <property type="match status" value="1"/>
</dbReference>
<dbReference type="RefSeq" id="WP_179388613.1">
    <property type="nucleotide sequence ID" value="NZ_JACBYQ010000001.1"/>
</dbReference>
<dbReference type="Gene3D" id="1.10.10.10">
    <property type="entry name" value="Winged helix-like DNA-binding domain superfamily/Winged helix DNA-binding domain"/>
    <property type="match status" value="1"/>
</dbReference>
<protein>
    <submittedName>
        <fullName evidence="2">DNA-binding MarR family transcriptional regulator</fullName>
    </submittedName>
</protein>